<comment type="caution">
    <text evidence="1">The sequence shown here is derived from an EMBL/GenBank/DDBJ whole genome shotgun (WGS) entry which is preliminary data.</text>
</comment>
<dbReference type="Proteomes" id="UP001241377">
    <property type="component" value="Unassembled WGS sequence"/>
</dbReference>
<evidence type="ECO:0000313" key="2">
    <source>
        <dbReference type="Proteomes" id="UP001241377"/>
    </source>
</evidence>
<gene>
    <name evidence="1" type="ORF">QFC19_001012</name>
</gene>
<sequence>MDEDRMNHDDRLGDIKAIFHGIGGSDWTDIKEQPLDIKKKHASKRANLMRAAFTVIHPVQKALQHHSDDHDSPSHHADEVFLSVEVLEKMRPDDDVGKAYTIGPCRWTQHYSPLIGRFLGTKDSSSETDGDDRTAGPSAASGQNDSGAAVTAQGESNQQDNGKKSAKDRKHQNKAERFEYVYG</sequence>
<reference evidence="1" key="1">
    <citation type="submission" date="2023-04" db="EMBL/GenBank/DDBJ databases">
        <title>Draft Genome sequencing of Naganishia species isolated from polar environments using Oxford Nanopore Technology.</title>
        <authorList>
            <person name="Leo P."/>
            <person name="Venkateswaran K."/>
        </authorList>
    </citation>
    <scope>NUCLEOTIDE SEQUENCE</scope>
    <source>
        <strain evidence="1">MNA-CCFEE 5261</strain>
    </source>
</reference>
<keyword evidence="2" id="KW-1185">Reference proteome</keyword>
<name>A0ACC2WIT5_9TREE</name>
<accession>A0ACC2WIT5</accession>
<protein>
    <submittedName>
        <fullName evidence="1">Uncharacterized protein</fullName>
    </submittedName>
</protein>
<proteinExistence type="predicted"/>
<dbReference type="EMBL" id="JASBWR010000007">
    <property type="protein sequence ID" value="KAJ9111655.1"/>
    <property type="molecule type" value="Genomic_DNA"/>
</dbReference>
<evidence type="ECO:0000313" key="1">
    <source>
        <dbReference type="EMBL" id="KAJ9111655.1"/>
    </source>
</evidence>
<organism evidence="1 2">
    <name type="scientific">Naganishia cerealis</name>
    <dbReference type="NCBI Taxonomy" id="610337"/>
    <lineage>
        <taxon>Eukaryota</taxon>
        <taxon>Fungi</taxon>
        <taxon>Dikarya</taxon>
        <taxon>Basidiomycota</taxon>
        <taxon>Agaricomycotina</taxon>
        <taxon>Tremellomycetes</taxon>
        <taxon>Filobasidiales</taxon>
        <taxon>Filobasidiaceae</taxon>
        <taxon>Naganishia</taxon>
    </lineage>
</organism>